<keyword evidence="3" id="KW-0804">Transcription</keyword>
<dbReference type="InterPro" id="IPR050707">
    <property type="entry name" value="HTH_MetabolicPath_Reg"/>
</dbReference>
<dbReference type="SUPFAM" id="SSF55781">
    <property type="entry name" value="GAF domain-like"/>
    <property type="match status" value="1"/>
</dbReference>
<dbReference type="InterPro" id="IPR036388">
    <property type="entry name" value="WH-like_DNA-bd_sf"/>
</dbReference>
<proteinExistence type="predicted"/>
<dbReference type="GO" id="GO:0003677">
    <property type="term" value="F:DNA binding"/>
    <property type="evidence" value="ECO:0007669"/>
    <property type="project" value="UniProtKB-KW"/>
</dbReference>
<dbReference type="EMBL" id="CP136594">
    <property type="protein sequence ID" value="WOE75635.1"/>
    <property type="molecule type" value="Genomic_DNA"/>
</dbReference>
<dbReference type="Pfam" id="PF09339">
    <property type="entry name" value="HTH_IclR"/>
    <property type="match status" value="1"/>
</dbReference>
<reference evidence="6 7" key="1">
    <citation type="submission" date="2023-10" db="EMBL/GenBank/DDBJ databases">
        <title>Complete genome sequence of a Sphingomonadaceae bacterium.</title>
        <authorList>
            <person name="Yan C."/>
        </authorList>
    </citation>
    <scope>NUCLEOTIDE SEQUENCE [LARGE SCALE GENOMIC DNA]</scope>
    <source>
        <strain evidence="6 7">SCSIO 66989</strain>
    </source>
</reference>
<dbReference type="KEGG" id="acoa:RB602_02665"/>
<dbReference type="InterPro" id="IPR029016">
    <property type="entry name" value="GAF-like_dom_sf"/>
</dbReference>
<name>A0AA97I2C4_9SPHN</name>
<evidence type="ECO:0000259" key="5">
    <source>
        <dbReference type="PROSITE" id="PS51078"/>
    </source>
</evidence>
<dbReference type="Proteomes" id="UP001302429">
    <property type="component" value="Chromosome"/>
</dbReference>
<dbReference type="PANTHER" id="PTHR30136">
    <property type="entry name" value="HELIX-TURN-HELIX TRANSCRIPTIONAL REGULATOR, ICLR FAMILY"/>
    <property type="match status" value="1"/>
</dbReference>
<organism evidence="6 7">
    <name type="scientific">Alterisphingorhabdus coralli</name>
    <dbReference type="NCBI Taxonomy" id="3071408"/>
    <lineage>
        <taxon>Bacteria</taxon>
        <taxon>Pseudomonadati</taxon>
        <taxon>Pseudomonadota</taxon>
        <taxon>Alphaproteobacteria</taxon>
        <taxon>Sphingomonadales</taxon>
        <taxon>Sphingomonadaceae</taxon>
        <taxon>Alterisphingorhabdus (ex Yan et al. 2024)</taxon>
    </lineage>
</organism>
<dbReference type="SUPFAM" id="SSF46785">
    <property type="entry name" value="Winged helix' DNA-binding domain"/>
    <property type="match status" value="1"/>
</dbReference>
<keyword evidence="1" id="KW-0805">Transcription regulation</keyword>
<dbReference type="PANTHER" id="PTHR30136:SF7">
    <property type="entry name" value="HTH-TYPE TRANSCRIPTIONAL REGULATOR KDGR-RELATED"/>
    <property type="match status" value="1"/>
</dbReference>
<keyword evidence="2" id="KW-0238">DNA-binding</keyword>
<dbReference type="InterPro" id="IPR005471">
    <property type="entry name" value="Tscrpt_reg_IclR_N"/>
</dbReference>
<evidence type="ECO:0000256" key="3">
    <source>
        <dbReference type="ARBA" id="ARBA00023163"/>
    </source>
</evidence>
<feature type="domain" description="IclR-ED" evidence="5">
    <location>
        <begin position="73"/>
        <end position="252"/>
    </location>
</feature>
<feature type="domain" description="HTH iclR-type" evidence="4">
    <location>
        <begin position="10"/>
        <end position="72"/>
    </location>
</feature>
<dbReference type="InterPro" id="IPR036390">
    <property type="entry name" value="WH_DNA-bd_sf"/>
</dbReference>
<dbReference type="PROSITE" id="PS51078">
    <property type="entry name" value="ICLR_ED"/>
    <property type="match status" value="1"/>
</dbReference>
<dbReference type="GO" id="GO:0045892">
    <property type="term" value="P:negative regulation of DNA-templated transcription"/>
    <property type="evidence" value="ECO:0007669"/>
    <property type="project" value="TreeGrafter"/>
</dbReference>
<evidence type="ECO:0000313" key="7">
    <source>
        <dbReference type="Proteomes" id="UP001302429"/>
    </source>
</evidence>
<evidence type="ECO:0000256" key="1">
    <source>
        <dbReference type="ARBA" id="ARBA00023015"/>
    </source>
</evidence>
<sequence length="260" mass="28383">MNERTKKYSAPALDKGLDILELLAESSEPLTMGKVAELLNRSKGEIFRMLVALEQRRYILRDEATDGFLIGNRLFEMAMKTAPTRDLVATAMPHISTVAHVLDQSCHLTVLSDTQIVVIARVEAPGELGFAVRLGYRRRVDHSTSGRVLAAFASPADRQRLIAEMQERYSDFDRAAFEAQIEHVIKQGYEKGPSSSVQGVTDLGAPIIGETGWVVGTLTVPFILRDGKHAGLEDAAAIVVREAAAISEELAVGMPRAVTI</sequence>
<dbReference type="Pfam" id="PF01614">
    <property type="entry name" value="IclR_C"/>
    <property type="match status" value="1"/>
</dbReference>
<dbReference type="Gene3D" id="1.10.10.10">
    <property type="entry name" value="Winged helix-like DNA-binding domain superfamily/Winged helix DNA-binding domain"/>
    <property type="match status" value="1"/>
</dbReference>
<dbReference type="GO" id="GO:0003700">
    <property type="term" value="F:DNA-binding transcription factor activity"/>
    <property type="evidence" value="ECO:0007669"/>
    <property type="project" value="TreeGrafter"/>
</dbReference>
<dbReference type="PROSITE" id="PS51077">
    <property type="entry name" value="HTH_ICLR"/>
    <property type="match status" value="1"/>
</dbReference>
<dbReference type="AlphaFoldDB" id="A0AA97I2C4"/>
<accession>A0AA97I2C4</accession>
<evidence type="ECO:0000313" key="6">
    <source>
        <dbReference type="EMBL" id="WOE75635.1"/>
    </source>
</evidence>
<dbReference type="InterPro" id="IPR014757">
    <property type="entry name" value="Tscrpt_reg_IclR_C"/>
</dbReference>
<evidence type="ECO:0000259" key="4">
    <source>
        <dbReference type="PROSITE" id="PS51077"/>
    </source>
</evidence>
<protein>
    <submittedName>
        <fullName evidence="6">IclR family transcriptional regulator</fullName>
    </submittedName>
</protein>
<evidence type="ECO:0000256" key="2">
    <source>
        <dbReference type="ARBA" id="ARBA00023125"/>
    </source>
</evidence>
<dbReference type="RefSeq" id="WP_317082711.1">
    <property type="nucleotide sequence ID" value="NZ_CP136594.1"/>
</dbReference>
<gene>
    <name evidence="6" type="ORF">RB602_02665</name>
</gene>
<keyword evidence="7" id="KW-1185">Reference proteome</keyword>
<dbReference type="SMART" id="SM00346">
    <property type="entry name" value="HTH_ICLR"/>
    <property type="match status" value="1"/>
</dbReference>
<dbReference type="Gene3D" id="3.30.450.40">
    <property type="match status" value="1"/>
</dbReference>